<evidence type="ECO:0000313" key="2">
    <source>
        <dbReference type="Proteomes" id="UP001159427"/>
    </source>
</evidence>
<accession>A0ABN8Q1S5</accession>
<gene>
    <name evidence="1" type="ORF">PEVE_00001703</name>
</gene>
<dbReference type="EMBL" id="CALNXI010001099">
    <property type="protein sequence ID" value="CAH3155435.1"/>
    <property type="molecule type" value="Genomic_DNA"/>
</dbReference>
<name>A0ABN8Q1S5_9CNID</name>
<organism evidence="1 2">
    <name type="scientific">Porites evermanni</name>
    <dbReference type="NCBI Taxonomy" id="104178"/>
    <lineage>
        <taxon>Eukaryota</taxon>
        <taxon>Metazoa</taxon>
        <taxon>Cnidaria</taxon>
        <taxon>Anthozoa</taxon>
        <taxon>Hexacorallia</taxon>
        <taxon>Scleractinia</taxon>
        <taxon>Fungiina</taxon>
        <taxon>Poritidae</taxon>
        <taxon>Porites</taxon>
    </lineage>
</organism>
<reference evidence="1 2" key="1">
    <citation type="submission" date="2022-05" db="EMBL/GenBank/DDBJ databases">
        <authorList>
            <consortium name="Genoscope - CEA"/>
            <person name="William W."/>
        </authorList>
    </citation>
    <scope>NUCLEOTIDE SEQUENCE [LARGE SCALE GENOMIC DNA]</scope>
</reference>
<dbReference type="Proteomes" id="UP001159427">
    <property type="component" value="Unassembled WGS sequence"/>
</dbReference>
<dbReference type="PANTHER" id="PTHR34444:SF3">
    <property type="match status" value="1"/>
</dbReference>
<dbReference type="Pfam" id="PF15074">
    <property type="entry name" value="CFAP90"/>
    <property type="match status" value="1"/>
</dbReference>
<keyword evidence="2" id="KW-1185">Reference proteome</keyword>
<dbReference type="PANTHER" id="PTHR34444">
    <property type="entry name" value="LOC361192"/>
    <property type="match status" value="1"/>
</dbReference>
<protein>
    <submittedName>
        <fullName evidence="1">Uncharacterized protein</fullName>
    </submittedName>
</protein>
<comment type="caution">
    <text evidence="1">The sequence shown here is derived from an EMBL/GenBank/DDBJ whole genome shotgun (WGS) entry which is preliminary data.</text>
</comment>
<proteinExistence type="predicted"/>
<dbReference type="InterPro" id="IPR027901">
    <property type="entry name" value="CFAP90"/>
</dbReference>
<sequence length="168" mass="19844">MEEPAQGRQMRGRFMSNYGLKTYTPEQIKEQWRESMKRESRLRDAHLITSSCSEELTKAWKTNFSRHFSSDAAVQNYFNTNKQHERVSNYDRTFHIKSSYCSKLHRDDREHTRGLNVNAEEQIKAVPVLSSSLYGHRPPLENPSRRHVRVATVKRDFYRHSGTNIPLF</sequence>
<evidence type="ECO:0000313" key="1">
    <source>
        <dbReference type="EMBL" id="CAH3155435.1"/>
    </source>
</evidence>